<evidence type="ECO:0000256" key="5">
    <source>
        <dbReference type="HAMAP-Rule" id="MF_01024"/>
    </source>
</evidence>
<dbReference type="SUPFAM" id="SSF53720">
    <property type="entry name" value="ALDH-like"/>
    <property type="match status" value="1"/>
</dbReference>
<dbReference type="GO" id="GO:0000105">
    <property type="term" value="P:L-histidine biosynthetic process"/>
    <property type="evidence" value="ECO:0007669"/>
    <property type="project" value="UniProtKB-UniRule"/>
</dbReference>
<dbReference type="GO" id="GO:0004399">
    <property type="term" value="F:histidinol dehydrogenase activity"/>
    <property type="evidence" value="ECO:0007669"/>
    <property type="project" value="UniProtKB-UniRule"/>
</dbReference>
<dbReference type="Gene3D" id="3.40.50.1980">
    <property type="entry name" value="Nitrogenase molybdenum iron protein domain"/>
    <property type="match status" value="2"/>
</dbReference>
<feature type="binding site" evidence="5 8">
    <location>
        <position position="262"/>
    </location>
    <ligand>
        <name>substrate</name>
    </ligand>
</feature>
<evidence type="ECO:0000256" key="10">
    <source>
        <dbReference type="RuleBase" id="RU004175"/>
    </source>
</evidence>
<evidence type="ECO:0000256" key="8">
    <source>
        <dbReference type="PIRSR" id="PIRSR000099-3"/>
    </source>
</evidence>
<dbReference type="Proteomes" id="UP000093080">
    <property type="component" value="Unassembled WGS sequence"/>
</dbReference>
<dbReference type="PRINTS" id="PR00083">
    <property type="entry name" value="HOLDHDRGNASE"/>
</dbReference>
<feature type="active site" description="Proton acceptor" evidence="5 7">
    <location>
        <position position="331"/>
    </location>
</feature>
<dbReference type="AlphaFoldDB" id="A0A1B9F7M4"/>
<comment type="caution">
    <text evidence="5">Lacks conserved residue(s) required for the propagation of feature annotation.</text>
</comment>
<dbReference type="GO" id="GO:0051287">
    <property type="term" value="F:NAD binding"/>
    <property type="evidence" value="ECO:0007669"/>
    <property type="project" value="InterPro"/>
</dbReference>
<dbReference type="CDD" id="cd06572">
    <property type="entry name" value="Histidinol_dh"/>
    <property type="match status" value="1"/>
</dbReference>
<accession>A0A1B9F7M4</accession>
<feature type="binding site" evidence="5 9">
    <location>
        <position position="364"/>
    </location>
    <ligand>
        <name>Zn(2+)</name>
        <dbReference type="ChEBI" id="CHEBI:29105"/>
    </ligand>
</feature>
<feature type="binding site" evidence="5 8">
    <location>
        <position position="364"/>
    </location>
    <ligand>
        <name>substrate</name>
    </ligand>
</feature>
<evidence type="ECO:0000256" key="2">
    <source>
        <dbReference type="ARBA" id="ARBA00022723"/>
    </source>
</evidence>
<dbReference type="UniPathway" id="UPA00031">
    <property type="reaction ID" value="UER00014"/>
</dbReference>
<dbReference type="InterPro" id="IPR022695">
    <property type="entry name" value="Histidinol_DH_monofunct"/>
</dbReference>
<organism evidence="11 12">
    <name type="scientific">Dissulfuribacter thermophilus</name>
    <dbReference type="NCBI Taxonomy" id="1156395"/>
    <lineage>
        <taxon>Bacteria</taxon>
        <taxon>Pseudomonadati</taxon>
        <taxon>Thermodesulfobacteriota</taxon>
        <taxon>Dissulfuribacteria</taxon>
        <taxon>Dissulfuribacterales</taxon>
        <taxon>Dissulfuribacteraceae</taxon>
        <taxon>Dissulfuribacter</taxon>
    </lineage>
</organism>
<keyword evidence="5" id="KW-0368">Histidine biosynthesis</keyword>
<gene>
    <name evidence="5" type="primary">hisD</name>
    <name evidence="11" type="ORF">DBT_0815</name>
</gene>
<dbReference type="PROSITE" id="PS00611">
    <property type="entry name" value="HISOL_DEHYDROGENASE"/>
    <property type="match status" value="1"/>
</dbReference>
<keyword evidence="5" id="KW-0028">Amino-acid biosynthesis</keyword>
<dbReference type="RefSeq" id="WP_067616615.1">
    <property type="nucleotide sequence ID" value="NZ_MAGO01000003.1"/>
</dbReference>
<dbReference type="FunFam" id="3.40.50.1980:FF:000026">
    <property type="entry name" value="Histidinol dehydrogenase"/>
    <property type="match status" value="1"/>
</dbReference>
<dbReference type="EC" id="1.1.1.23" evidence="5"/>
<dbReference type="STRING" id="1156395.DBT_0815"/>
<evidence type="ECO:0000256" key="4">
    <source>
        <dbReference type="ARBA" id="ARBA00023002"/>
    </source>
</evidence>
<comment type="pathway">
    <text evidence="5">Amino-acid biosynthesis; L-histidine biosynthesis; L-histidine from 5-phospho-alpha-D-ribose 1-diphosphate: step 9/9.</text>
</comment>
<feature type="binding site" evidence="5 8">
    <location>
        <position position="418"/>
    </location>
    <ligand>
        <name>substrate</name>
    </ligand>
</feature>
<dbReference type="Pfam" id="PF00815">
    <property type="entry name" value="Histidinol_dh"/>
    <property type="match status" value="1"/>
</dbReference>
<keyword evidence="3 5" id="KW-0862">Zinc</keyword>
<evidence type="ECO:0000313" key="11">
    <source>
        <dbReference type="EMBL" id="OCC15890.1"/>
    </source>
</evidence>
<feature type="active site" description="Proton acceptor" evidence="5 7">
    <location>
        <position position="330"/>
    </location>
</feature>
<evidence type="ECO:0000256" key="6">
    <source>
        <dbReference type="PIRNR" id="PIRNR000099"/>
    </source>
</evidence>
<evidence type="ECO:0000256" key="7">
    <source>
        <dbReference type="PIRSR" id="PIRSR000099-1"/>
    </source>
</evidence>
<dbReference type="HAMAP" id="MF_01024">
    <property type="entry name" value="HisD"/>
    <property type="match status" value="1"/>
</dbReference>
<dbReference type="InterPro" id="IPR001692">
    <property type="entry name" value="Histidinol_DH_CS"/>
</dbReference>
<feature type="binding site" evidence="5 8">
    <location>
        <position position="240"/>
    </location>
    <ligand>
        <name>substrate</name>
    </ligand>
</feature>
<dbReference type="PANTHER" id="PTHR21256">
    <property type="entry name" value="HISTIDINOL DEHYDROGENASE HDH"/>
    <property type="match status" value="1"/>
</dbReference>
<dbReference type="GO" id="GO:0008270">
    <property type="term" value="F:zinc ion binding"/>
    <property type="evidence" value="ECO:0007669"/>
    <property type="project" value="UniProtKB-UniRule"/>
</dbReference>
<name>A0A1B9F7M4_9BACT</name>
<dbReference type="OrthoDB" id="9805269at2"/>
<dbReference type="PANTHER" id="PTHR21256:SF2">
    <property type="entry name" value="HISTIDINE BIOSYNTHESIS TRIFUNCTIONAL PROTEIN"/>
    <property type="match status" value="1"/>
</dbReference>
<dbReference type="PATRIC" id="fig|1156395.6.peg.827"/>
<comment type="caution">
    <text evidence="11">The sequence shown here is derived from an EMBL/GenBank/DDBJ whole genome shotgun (WGS) entry which is preliminary data.</text>
</comment>
<comment type="function">
    <text evidence="5">Catalyzes the sequential NAD-dependent oxidations of L-histidinol to L-histidinaldehyde and then to L-histidine.</text>
</comment>
<keyword evidence="2 5" id="KW-0479">Metal-binding</keyword>
<feature type="binding site" evidence="5 9">
    <location>
        <position position="423"/>
    </location>
    <ligand>
        <name>Zn(2+)</name>
        <dbReference type="ChEBI" id="CHEBI:29105"/>
    </ligand>
</feature>
<feature type="binding site" evidence="5 8">
    <location>
        <position position="265"/>
    </location>
    <ligand>
        <name>substrate</name>
    </ligand>
</feature>
<reference evidence="11 12" key="1">
    <citation type="submission" date="2016-06" db="EMBL/GenBank/DDBJ databases">
        <title>Respiratory ammonification of nitrate coupled to the oxidation of elemental sulfur in deep-sea autotrophic thermophilic bacteria.</title>
        <authorList>
            <person name="Slobodkina G.B."/>
            <person name="Mardanov A.V."/>
            <person name="Ravin N.V."/>
            <person name="Frolova A.A."/>
            <person name="Viryasiv M.B."/>
            <person name="Chernyh N.A."/>
            <person name="Bonch-Osmolovskaya E.A."/>
            <person name="Slobodkin A.I."/>
        </authorList>
    </citation>
    <scope>NUCLEOTIDE SEQUENCE [LARGE SCALE GENOMIC DNA]</scope>
    <source>
        <strain evidence="11 12">S69</strain>
    </source>
</reference>
<feature type="binding site" evidence="5 8">
    <location>
        <position position="423"/>
    </location>
    <ligand>
        <name>substrate</name>
    </ligand>
</feature>
<keyword evidence="5" id="KW-0520">NAD</keyword>
<dbReference type="FunFam" id="3.40.50.1980:FF:000001">
    <property type="entry name" value="Histidinol dehydrogenase"/>
    <property type="match status" value="1"/>
</dbReference>
<sequence length="432" mass="46876">MREIKLTQGRDIELIKDLVRRFQVTDRSLEKKVEEILEDVKKRGDEALLAYTREFDCPSFTLEQLKVEEEAIEAAITNCEAEFVETLKLAAKNIRAFHEKQLPKSWFITREDGTIMGQMVRAVGSAGLYCPGGKGGTTPLVSTVLMNAIPAKIAGVERLAMVTPPDEKGGISPYLMVAAKIAGVDEIYKVGSAWAIAALAYGSDSIDPVDVIVGPGNIFVTLAKKLVSGLVGIDMIAGPSEVLIIADSSANPELIAADLLSQAEHDPMAMCCLVTTDESLLASVKSCLEEQLRDLPRKEICRESLKSNGVLILVHDLIEAAWVSNEIAPEHLELYVEEPWELLTQIKNAGAIFLGANTPESVGDYIAGPNHVLPTMGTARFSSALSVDTFLKRSSVISYSRSALLKDGPHVARLARAEGLEAHARSVLKRIE</sequence>
<dbReference type="InterPro" id="IPR012131">
    <property type="entry name" value="Hstdl_DH"/>
</dbReference>
<dbReference type="Gene3D" id="1.20.5.1300">
    <property type="match status" value="1"/>
</dbReference>
<evidence type="ECO:0000256" key="3">
    <source>
        <dbReference type="ARBA" id="ARBA00022833"/>
    </source>
</evidence>
<feature type="binding site" evidence="5 8">
    <location>
        <position position="331"/>
    </location>
    <ligand>
        <name>substrate</name>
    </ligand>
</feature>
<comment type="similarity">
    <text evidence="1 5 6 10">Belongs to the histidinol dehydrogenase family.</text>
</comment>
<evidence type="ECO:0000256" key="1">
    <source>
        <dbReference type="ARBA" id="ARBA00010178"/>
    </source>
</evidence>
<keyword evidence="4 5" id="KW-0560">Oxidoreductase</keyword>
<protein>
    <recommendedName>
        <fullName evidence="5">Histidinol dehydrogenase</fullName>
        <shortName evidence="5">HDH</shortName>
        <ecNumber evidence="5">1.1.1.23</ecNumber>
    </recommendedName>
</protein>
<feature type="binding site" evidence="5 9">
    <location>
        <position position="265"/>
    </location>
    <ligand>
        <name>Zn(2+)</name>
        <dbReference type="ChEBI" id="CHEBI:29105"/>
    </ligand>
</feature>
<evidence type="ECO:0000256" key="9">
    <source>
        <dbReference type="PIRSR" id="PIRSR000099-4"/>
    </source>
</evidence>
<comment type="catalytic activity">
    <reaction evidence="5">
        <text>L-histidinol + 2 NAD(+) + H2O = L-histidine + 2 NADH + 3 H(+)</text>
        <dbReference type="Rhea" id="RHEA:20641"/>
        <dbReference type="ChEBI" id="CHEBI:15377"/>
        <dbReference type="ChEBI" id="CHEBI:15378"/>
        <dbReference type="ChEBI" id="CHEBI:57540"/>
        <dbReference type="ChEBI" id="CHEBI:57595"/>
        <dbReference type="ChEBI" id="CHEBI:57699"/>
        <dbReference type="ChEBI" id="CHEBI:57945"/>
        <dbReference type="EC" id="1.1.1.23"/>
    </reaction>
</comment>
<dbReference type="GO" id="GO:0005829">
    <property type="term" value="C:cytosol"/>
    <property type="evidence" value="ECO:0007669"/>
    <property type="project" value="TreeGrafter"/>
</dbReference>
<proteinExistence type="inferred from homology"/>
<feature type="binding site" evidence="5 9">
    <location>
        <position position="262"/>
    </location>
    <ligand>
        <name>Zn(2+)</name>
        <dbReference type="ChEBI" id="CHEBI:29105"/>
    </ligand>
</feature>
<dbReference type="PIRSF" id="PIRSF000099">
    <property type="entry name" value="Histidinol_dh"/>
    <property type="match status" value="1"/>
</dbReference>
<comment type="cofactor">
    <cofactor evidence="5 9">
        <name>Zn(2+)</name>
        <dbReference type="ChEBI" id="CHEBI:29105"/>
    </cofactor>
    <text evidence="5 9">Binds 1 zinc ion per subunit.</text>
</comment>
<dbReference type="InterPro" id="IPR016161">
    <property type="entry name" value="Ald_DH/histidinol_DH"/>
</dbReference>
<dbReference type="EMBL" id="MAGO01000003">
    <property type="protein sequence ID" value="OCC15890.1"/>
    <property type="molecule type" value="Genomic_DNA"/>
</dbReference>
<keyword evidence="12" id="KW-1185">Reference proteome</keyword>
<evidence type="ECO:0000313" key="12">
    <source>
        <dbReference type="Proteomes" id="UP000093080"/>
    </source>
</evidence>
<dbReference type="NCBIfam" id="TIGR00069">
    <property type="entry name" value="hisD"/>
    <property type="match status" value="1"/>
</dbReference>